<protein>
    <submittedName>
        <fullName evidence="1">Unnamed protein product</fullName>
    </submittedName>
</protein>
<evidence type="ECO:0000313" key="1">
    <source>
        <dbReference type="EMBL" id="GME86187.1"/>
    </source>
</evidence>
<organism evidence="1 2">
    <name type="scientific">Ambrosiozyma monospora</name>
    <name type="common">Yeast</name>
    <name type="synonym">Endomycopsis monosporus</name>
    <dbReference type="NCBI Taxonomy" id="43982"/>
    <lineage>
        <taxon>Eukaryota</taxon>
        <taxon>Fungi</taxon>
        <taxon>Dikarya</taxon>
        <taxon>Ascomycota</taxon>
        <taxon>Saccharomycotina</taxon>
        <taxon>Pichiomycetes</taxon>
        <taxon>Pichiales</taxon>
        <taxon>Pichiaceae</taxon>
        <taxon>Ambrosiozyma</taxon>
    </lineage>
</organism>
<comment type="caution">
    <text evidence="1">The sequence shown here is derived from an EMBL/GenBank/DDBJ whole genome shotgun (WGS) entry which is preliminary data.</text>
</comment>
<accession>A0ACB5TDH4</accession>
<reference evidence="1" key="1">
    <citation type="submission" date="2023-04" db="EMBL/GenBank/DDBJ databases">
        <title>Ambrosiozyma monospora NBRC 10751.</title>
        <authorList>
            <person name="Ichikawa N."/>
            <person name="Sato H."/>
            <person name="Tonouchi N."/>
        </authorList>
    </citation>
    <scope>NUCLEOTIDE SEQUENCE</scope>
    <source>
        <strain evidence="1">NBRC 10751</strain>
    </source>
</reference>
<keyword evidence="2" id="KW-1185">Reference proteome</keyword>
<evidence type="ECO:0000313" key="2">
    <source>
        <dbReference type="Proteomes" id="UP001165064"/>
    </source>
</evidence>
<gene>
    <name evidence="1" type="ORF">Amon02_000789300</name>
</gene>
<sequence length="263" mass="30030">MGQCHGITAEGLRCKIKIKDPNIHFCRYHKTQDPNNNSNKPPPTPKRNDSPSKNKRSSSPKKQQQEEGSSSGFTYVAEASQKQEGKGKAGYIYVFTLAHLIQRKPPRETWLRSQVSESKTSVEFEPKHDILIKVGFTTQTPEKRLSQWEAQCHQNFELITTKMLNDIVVSTRDKLLGLTQDLKDLTIGDFCGCYNLRMKGFVSSDAHTSETLIHERLRKQYGFGNLHCDACKTEKGGVHKEWFLIPRIDIKKVFRLIDSFCGE</sequence>
<name>A0ACB5TDH4_AMBMO</name>
<proteinExistence type="predicted"/>
<dbReference type="EMBL" id="BSXS01006772">
    <property type="protein sequence ID" value="GME86187.1"/>
    <property type="molecule type" value="Genomic_DNA"/>
</dbReference>
<dbReference type="Proteomes" id="UP001165064">
    <property type="component" value="Unassembled WGS sequence"/>
</dbReference>